<dbReference type="EMBL" id="CP042914">
    <property type="protein sequence ID" value="QEG42808.1"/>
    <property type="molecule type" value="Genomic_DNA"/>
</dbReference>
<feature type="signal peptide" evidence="1">
    <location>
        <begin position="1"/>
        <end position="27"/>
    </location>
</feature>
<dbReference type="KEGG" id="rul:UC8_48500"/>
<proteinExistence type="predicted"/>
<evidence type="ECO:0000313" key="2">
    <source>
        <dbReference type="EMBL" id="QEG42808.1"/>
    </source>
</evidence>
<organism evidence="2 3">
    <name type="scientific">Roseimaritima ulvae</name>
    <dbReference type="NCBI Taxonomy" id="980254"/>
    <lineage>
        <taxon>Bacteria</taxon>
        <taxon>Pseudomonadati</taxon>
        <taxon>Planctomycetota</taxon>
        <taxon>Planctomycetia</taxon>
        <taxon>Pirellulales</taxon>
        <taxon>Pirellulaceae</taxon>
        <taxon>Roseimaritima</taxon>
    </lineage>
</organism>
<evidence type="ECO:0008006" key="4">
    <source>
        <dbReference type="Google" id="ProtNLM"/>
    </source>
</evidence>
<evidence type="ECO:0000256" key="1">
    <source>
        <dbReference type="SAM" id="SignalP"/>
    </source>
</evidence>
<reference evidence="2 3" key="1">
    <citation type="submission" date="2019-08" db="EMBL/GenBank/DDBJ databases">
        <title>Deep-cultivation of Planctomycetes and their phenomic and genomic characterization uncovers novel biology.</title>
        <authorList>
            <person name="Wiegand S."/>
            <person name="Jogler M."/>
            <person name="Boedeker C."/>
            <person name="Pinto D."/>
            <person name="Vollmers J."/>
            <person name="Rivas-Marin E."/>
            <person name="Kohn T."/>
            <person name="Peeters S.H."/>
            <person name="Heuer A."/>
            <person name="Rast P."/>
            <person name="Oberbeckmann S."/>
            <person name="Bunk B."/>
            <person name="Jeske O."/>
            <person name="Meyerdierks A."/>
            <person name="Storesund J.E."/>
            <person name="Kallscheuer N."/>
            <person name="Luecker S."/>
            <person name="Lage O.M."/>
            <person name="Pohl T."/>
            <person name="Merkel B.J."/>
            <person name="Hornburger P."/>
            <person name="Mueller R.-W."/>
            <person name="Bruemmer F."/>
            <person name="Labrenz M."/>
            <person name="Spormann A.M."/>
            <person name="Op den Camp H."/>
            <person name="Overmann J."/>
            <person name="Amann R."/>
            <person name="Jetten M.S.M."/>
            <person name="Mascher T."/>
            <person name="Medema M.H."/>
            <person name="Devos D.P."/>
            <person name="Kaster A.-K."/>
            <person name="Ovreas L."/>
            <person name="Rohde M."/>
            <person name="Galperin M.Y."/>
            <person name="Jogler C."/>
        </authorList>
    </citation>
    <scope>NUCLEOTIDE SEQUENCE [LARGE SCALE GENOMIC DNA]</scope>
    <source>
        <strain evidence="2 3">UC8</strain>
    </source>
</reference>
<gene>
    <name evidence="2" type="ORF">UC8_48500</name>
</gene>
<dbReference type="Proteomes" id="UP000325286">
    <property type="component" value="Chromosome"/>
</dbReference>
<dbReference type="SUPFAM" id="SSF49478">
    <property type="entry name" value="Cna protein B-type domain"/>
    <property type="match status" value="1"/>
</dbReference>
<accession>A0A5B9QUU3</accession>
<keyword evidence="1" id="KW-0732">Signal</keyword>
<feature type="chain" id="PRO_5023139194" description="Cna protein B-type domain protein" evidence="1">
    <location>
        <begin position="28"/>
        <end position="177"/>
    </location>
</feature>
<dbReference type="AlphaFoldDB" id="A0A5B9QUU3"/>
<dbReference type="InterPro" id="IPR013783">
    <property type="entry name" value="Ig-like_fold"/>
</dbReference>
<evidence type="ECO:0000313" key="3">
    <source>
        <dbReference type="Proteomes" id="UP000325286"/>
    </source>
</evidence>
<keyword evidence="3" id="KW-1185">Reference proteome</keyword>
<dbReference type="Gene3D" id="2.60.40.10">
    <property type="entry name" value="Immunoglobulins"/>
    <property type="match status" value="1"/>
</dbReference>
<name>A0A5B9QUU3_9BACT</name>
<protein>
    <recommendedName>
        <fullName evidence="4">Cna protein B-type domain protein</fullName>
    </recommendedName>
</protein>
<sequence length="177" mass="18348" precursor="true">MKMMNWICGVAVAVATVGIVCPQAVRAGQLANAQQNPAVQIHDGGQLQLGQAGTLKGALVDQNGKGVEKAPVIIVRNGQVVAQLETNQDGHFQAKGLRDGQYLVATHDGIYRYQTVTQAAPGTVLKQGAIIKVDGETARGKWFTGMSGGLLATLAIAGIVAGIIIATDDDDDDDDAS</sequence>